<feature type="domain" description="Integrase catalytic" evidence="2">
    <location>
        <begin position="158"/>
        <end position="318"/>
    </location>
</feature>
<dbReference type="InterPro" id="IPR012337">
    <property type="entry name" value="RNaseH-like_sf"/>
</dbReference>
<proteinExistence type="predicted"/>
<dbReference type="PANTHER" id="PTHR10948">
    <property type="entry name" value="TRANSPOSASE"/>
    <property type="match status" value="1"/>
</dbReference>
<dbReference type="GO" id="GO:0003676">
    <property type="term" value="F:nucleic acid binding"/>
    <property type="evidence" value="ECO:0007669"/>
    <property type="project" value="InterPro"/>
</dbReference>
<dbReference type="SUPFAM" id="SSF53098">
    <property type="entry name" value="Ribonuclease H-like"/>
    <property type="match status" value="1"/>
</dbReference>
<evidence type="ECO:0000313" key="4">
    <source>
        <dbReference type="Proteomes" id="UP000177232"/>
    </source>
</evidence>
<dbReference type="Proteomes" id="UP000177232">
    <property type="component" value="Unassembled WGS sequence"/>
</dbReference>
<dbReference type="AlphaFoldDB" id="A0A1F6DSN2"/>
<dbReference type="GO" id="GO:0005829">
    <property type="term" value="C:cytosol"/>
    <property type="evidence" value="ECO:0007669"/>
    <property type="project" value="TreeGrafter"/>
</dbReference>
<dbReference type="PROSITE" id="PS50994">
    <property type="entry name" value="INTEGRASE"/>
    <property type="match status" value="1"/>
</dbReference>
<gene>
    <name evidence="3" type="ORF">A3C94_02040</name>
</gene>
<dbReference type="EMBL" id="MFLJ01000022">
    <property type="protein sequence ID" value="OGG64465.1"/>
    <property type="molecule type" value="Genomic_DNA"/>
</dbReference>
<evidence type="ECO:0000313" key="3">
    <source>
        <dbReference type="EMBL" id="OGG64465.1"/>
    </source>
</evidence>
<dbReference type="InterPro" id="IPR036397">
    <property type="entry name" value="RNaseH_sf"/>
</dbReference>
<dbReference type="InterPro" id="IPR001584">
    <property type="entry name" value="Integrase_cat-core"/>
</dbReference>
<comment type="caution">
    <text evidence="3">The sequence shown here is derived from an EMBL/GenBank/DDBJ whole genome shotgun (WGS) entry which is preliminary data.</text>
</comment>
<organism evidence="3 4">
    <name type="scientific">Candidatus Kaiserbacteria bacterium RIFCSPHIGHO2_02_FULL_55_17</name>
    <dbReference type="NCBI Taxonomy" id="1798496"/>
    <lineage>
        <taxon>Bacteria</taxon>
        <taxon>Candidatus Kaiseribacteriota</taxon>
    </lineage>
</organism>
<evidence type="ECO:0000256" key="1">
    <source>
        <dbReference type="ARBA" id="ARBA00023172"/>
    </source>
</evidence>
<protein>
    <recommendedName>
        <fullName evidence="2">Integrase catalytic domain-containing protein</fullName>
    </recommendedName>
</protein>
<dbReference type="NCBIfam" id="NF033563">
    <property type="entry name" value="transpos_IS30"/>
    <property type="match status" value="1"/>
</dbReference>
<dbReference type="InterPro" id="IPR025246">
    <property type="entry name" value="IS30-like_HTH"/>
</dbReference>
<sequence length="341" mass="39492">METYEHISESERRRIERLRNGEWGVRETARALGRSVGTISEEIRKNSVRGAYDAKKAEHKAHVRRKYSKQQCLKVVSNRELRRYVEEKLREEWSPELIAGRIRNLERHLPRVSPKAIYAFVYSVYGRPFEQYLYSKMVKKKGGPKRGRTTVMDGRTSIEQRPARVEKRKEFGHVEGDFIESGKDGAGSFLVLVERKTRYPFLAYCADRTAAAVNSLVFHLLQNMPLKSLTLDNDVSFKKHKTLSELVGAIVFFCHPYTSSEKGTVENRNRVIRRTVPKRTDLSQVSEETIRAIEMKMRNRPMKCLNYRTPQEAWNMEMQKQKSALSAVSWGVLKANSECSA</sequence>
<keyword evidence="1" id="KW-0233">DNA recombination</keyword>
<dbReference type="Gene3D" id="3.30.420.10">
    <property type="entry name" value="Ribonuclease H-like superfamily/Ribonuclease H"/>
    <property type="match status" value="1"/>
</dbReference>
<reference evidence="3 4" key="1">
    <citation type="journal article" date="2016" name="Nat. Commun.">
        <title>Thousands of microbial genomes shed light on interconnected biogeochemical processes in an aquifer system.</title>
        <authorList>
            <person name="Anantharaman K."/>
            <person name="Brown C.T."/>
            <person name="Hug L.A."/>
            <person name="Sharon I."/>
            <person name="Castelle C.J."/>
            <person name="Probst A.J."/>
            <person name="Thomas B.C."/>
            <person name="Singh A."/>
            <person name="Wilkins M.J."/>
            <person name="Karaoz U."/>
            <person name="Brodie E.L."/>
            <person name="Williams K.H."/>
            <person name="Hubbard S.S."/>
            <person name="Banfield J.F."/>
        </authorList>
    </citation>
    <scope>NUCLEOTIDE SEQUENCE [LARGE SCALE GENOMIC DNA]</scope>
</reference>
<dbReference type="InterPro" id="IPR053392">
    <property type="entry name" value="Transposase_IS30-like"/>
</dbReference>
<dbReference type="PANTHER" id="PTHR10948:SF23">
    <property type="entry name" value="TRANSPOSASE INSI FOR INSERTION SEQUENCE ELEMENT IS30A-RELATED"/>
    <property type="match status" value="1"/>
</dbReference>
<dbReference type="GO" id="GO:0032196">
    <property type="term" value="P:transposition"/>
    <property type="evidence" value="ECO:0007669"/>
    <property type="project" value="TreeGrafter"/>
</dbReference>
<dbReference type="GO" id="GO:0004803">
    <property type="term" value="F:transposase activity"/>
    <property type="evidence" value="ECO:0007669"/>
    <property type="project" value="TreeGrafter"/>
</dbReference>
<dbReference type="GO" id="GO:0015074">
    <property type="term" value="P:DNA integration"/>
    <property type="evidence" value="ECO:0007669"/>
    <property type="project" value="InterPro"/>
</dbReference>
<name>A0A1F6DSN2_9BACT</name>
<dbReference type="Pfam" id="PF13936">
    <property type="entry name" value="HTH_38"/>
    <property type="match status" value="1"/>
</dbReference>
<dbReference type="InterPro" id="IPR051917">
    <property type="entry name" value="Transposase-Integrase"/>
</dbReference>
<accession>A0A1F6DSN2</accession>
<evidence type="ECO:0000259" key="2">
    <source>
        <dbReference type="PROSITE" id="PS50994"/>
    </source>
</evidence>
<dbReference type="GO" id="GO:0006310">
    <property type="term" value="P:DNA recombination"/>
    <property type="evidence" value="ECO:0007669"/>
    <property type="project" value="UniProtKB-KW"/>
</dbReference>